<name>A0A9N9AFH3_9GLOM</name>
<comment type="caution">
    <text evidence="2">The sequence shown here is derived from an EMBL/GenBank/DDBJ whole genome shotgun (WGS) entry which is preliminary data.</text>
</comment>
<evidence type="ECO:0000313" key="2">
    <source>
        <dbReference type="EMBL" id="CAG8527709.1"/>
    </source>
</evidence>
<proteinExistence type="predicted"/>
<organism evidence="2 3">
    <name type="scientific">Diversispora eburnea</name>
    <dbReference type="NCBI Taxonomy" id="1213867"/>
    <lineage>
        <taxon>Eukaryota</taxon>
        <taxon>Fungi</taxon>
        <taxon>Fungi incertae sedis</taxon>
        <taxon>Mucoromycota</taxon>
        <taxon>Glomeromycotina</taxon>
        <taxon>Glomeromycetes</taxon>
        <taxon>Diversisporales</taxon>
        <taxon>Diversisporaceae</taxon>
        <taxon>Diversispora</taxon>
    </lineage>
</organism>
<reference evidence="2" key="1">
    <citation type="submission" date="2021-06" db="EMBL/GenBank/DDBJ databases">
        <authorList>
            <person name="Kallberg Y."/>
            <person name="Tangrot J."/>
            <person name="Rosling A."/>
        </authorList>
    </citation>
    <scope>NUCLEOTIDE SEQUENCE</scope>
    <source>
        <strain evidence="2">AZ414A</strain>
    </source>
</reference>
<evidence type="ECO:0000313" key="3">
    <source>
        <dbReference type="Proteomes" id="UP000789706"/>
    </source>
</evidence>
<dbReference type="Proteomes" id="UP000789706">
    <property type="component" value="Unassembled WGS sequence"/>
</dbReference>
<keyword evidence="3" id="KW-1185">Reference proteome</keyword>
<sequence length="228" mass="25785">MGNKKSSLNQNSSSGCIISEGKHHDEDFSNNLTEIDRQQDLHYHIKLVFNGNCSAPIHEYLQNGCKVLDIGSLMGTVFKDEEWINKVIPELIRVTKPQGWIEFSDINFGLIDAGPNSTHLINGITQGLSDSGINARSITLMKNWLQPRVMNITELNKIAPIGVWEPALGKFNLQDCVNYVKLRKSFIVDSMDISENEFLKLEELAYAEFDSTKYKGKFSIMRVFGQKI</sequence>
<protein>
    <submittedName>
        <fullName evidence="2">8810_t:CDS:1</fullName>
    </submittedName>
</protein>
<dbReference type="AlphaFoldDB" id="A0A9N9AFH3"/>
<evidence type="ECO:0000256" key="1">
    <source>
        <dbReference type="SAM" id="MobiDB-lite"/>
    </source>
</evidence>
<dbReference type="EMBL" id="CAJVPK010000575">
    <property type="protein sequence ID" value="CAG8527709.1"/>
    <property type="molecule type" value="Genomic_DNA"/>
</dbReference>
<feature type="region of interest" description="Disordered" evidence="1">
    <location>
        <begin position="1"/>
        <end position="22"/>
    </location>
</feature>
<dbReference type="PROSITE" id="PS51257">
    <property type="entry name" value="PROKAR_LIPOPROTEIN"/>
    <property type="match status" value="1"/>
</dbReference>
<accession>A0A9N9AFH3</accession>
<feature type="compositionally biased region" description="Low complexity" evidence="1">
    <location>
        <begin position="1"/>
        <end position="14"/>
    </location>
</feature>
<dbReference type="OrthoDB" id="2013972at2759"/>
<gene>
    <name evidence="2" type="ORF">DEBURN_LOCUS5984</name>
</gene>